<dbReference type="Pfam" id="PF00903">
    <property type="entry name" value="Glyoxalase"/>
    <property type="match status" value="1"/>
</dbReference>
<dbReference type="KEGG" id="azz:DEW08_28755"/>
<dbReference type="Proteomes" id="UP000245629">
    <property type="component" value="Plasmid unnamed3"/>
</dbReference>
<dbReference type="InterPro" id="IPR029068">
    <property type="entry name" value="Glyas_Bleomycin-R_OHBP_Dase"/>
</dbReference>
<dbReference type="PIRSF" id="PIRSF039020">
    <property type="entry name" value="EhpR"/>
    <property type="match status" value="1"/>
</dbReference>
<dbReference type="SUPFAM" id="SSF54593">
    <property type="entry name" value="Glyoxalase/Bleomycin resistance protein/Dihydroxybiphenyl dioxygenase"/>
    <property type="match status" value="1"/>
</dbReference>
<geneLocation type="plasmid" evidence="2 3">
    <name>unnamed3</name>
</geneLocation>
<dbReference type="OrthoDB" id="9806945at2"/>
<reference evidence="3" key="1">
    <citation type="submission" date="2018-05" db="EMBL/GenBank/DDBJ databases">
        <title>Azospirillum thermophila sp. nov., a novel isolated from hot spring.</title>
        <authorList>
            <person name="Zhao Z."/>
        </authorList>
    </citation>
    <scope>NUCLEOTIDE SEQUENCE [LARGE SCALE GENOMIC DNA]</scope>
    <source>
        <strain evidence="3">CFH 70021</strain>
        <plasmid evidence="3">unnamed3</plasmid>
    </source>
</reference>
<evidence type="ECO:0000259" key="1">
    <source>
        <dbReference type="PROSITE" id="PS51819"/>
    </source>
</evidence>
<dbReference type="AlphaFoldDB" id="A0A2S2CZQ6"/>
<evidence type="ECO:0000313" key="2">
    <source>
        <dbReference type="EMBL" id="AWK89991.1"/>
    </source>
</evidence>
<dbReference type="InterPro" id="IPR037523">
    <property type="entry name" value="VOC_core"/>
</dbReference>
<evidence type="ECO:0000313" key="3">
    <source>
        <dbReference type="Proteomes" id="UP000245629"/>
    </source>
</evidence>
<keyword evidence="2" id="KW-0614">Plasmid</keyword>
<proteinExistence type="predicted"/>
<dbReference type="InterPro" id="IPR004360">
    <property type="entry name" value="Glyas_Fos-R_dOase_dom"/>
</dbReference>
<protein>
    <submittedName>
        <fullName evidence="2">Drug:proton antiporter</fullName>
    </submittedName>
</protein>
<dbReference type="EMBL" id="CP029358">
    <property type="protein sequence ID" value="AWK89991.1"/>
    <property type="molecule type" value="Genomic_DNA"/>
</dbReference>
<dbReference type="InterPro" id="IPR026275">
    <property type="entry name" value="Glyoxalase/dOase/EhpR"/>
</dbReference>
<dbReference type="Gene3D" id="3.30.720.110">
    <property type="match status" value="1"/>
</dbReference>
<accession>A0A2S2CZQ6</accession>
<dbReference type="PROSITE" id="PS51819">
    <property type="entry name" value="VOC"/>
    <property type="match status" value="1"/>
</dbReference>
<feature type="domain" description="VOC" evidence="1">
    <location>
        <begin position="3"/>
        <end position="120"/>
    </location>
</feature>
<organism evidence="2 3">
    <name type="scientific">Azospirillum thermophilum</name>
    <dbReference type="NCBI Taxonomy" id="2202148"/>
    <lineage>
        <taxon>Bacteria</taxon>
        <taxon>Pseudomonadati</taxon>
        <taxon>Pseudomonadota</taxon>
        <taxon>Alphaproteobacteria</taxon>
        <taxon>Rhodospirillales</taxon>
        <taxon>Azospirillaceae</taxon>
        <taxon>Azospirillum</taxon>
    </lineage>
</organism>
<dbReference type="Gene3D" id="3.30.720.120">
    <property type="match status" value="1"/>
</dbReference>
<dbReference type="RefSeq" id="WP_109333856.1">
    <property type="nucleotide sequence ID" value="NZ_CP029358.1"/>
</dbReference>
<name>A0A2S2CZQ6_9PROT</name>
<sequence length="126" mass="13417">MFDVNHVILYVANPPASADFYAGLTGRAPVEVSPTFALLILPSGLKLGLWSRDTVEPSAAAAGGGAELCFSVADEAAVRAIHDAWSGRGMTMLQQPTRMDFGFTFTATDPDGHRLRVYALDEMDAA</sequence>
<keyword evidence="3" id="KW-1185">Reference proteome</keyword>
<gene>
    <name evidence="2" type="ORF">DEW08_28755</name>
</gene>